<feature type="domain" description="Tail sheath protein subtilisin-like" evidence="2">
    <location>
        <begin position="137"/>
        <end position="272"/>
    </location>
</feature>
<organism evidence="4 5">
    <name type="scientific">Methylobacterium adhaesivum</name>
    <dbReference type="NCBI Taxonomy" id="333297"/>
    <lineage>
        <taxon>Bacteria</taxon>
        <taxon>Pseudomonadati</taxon>
        <taxon>Pseudomonadota</taxon>
        <taxon>Alphaproteobacteria</taxon>
        <taxon>Hyphomicrobiales</taxon>
        <taxon>Methylobacteriaceae</taxon>
        <taxon>Methylobacterium</taxon>
    </lineage>
</organism>
<dbReference type="Proteomes" id="UP001224644">
    <property type="component" value="Unassembled WGS sequence"/>
</dbReference>
<comment type="similarity">
    <text evidence="1">Belongs to the myoviridae tail sheath protein family.</text>
</comment>
<dbReference type="PANTHER" id="PTHR35861:SF1">
    <property type="entry name" value="PHAGE TAIL SHEATH PROTEIN"/>
    <property type="match status" value="1"/>
</dbReference>
<gene>
    <name evidence="4" type="ORF">QWZ12_16090</name>
</gene>
<evidence type="ECO:0000259" key="3">
    <source>
        <dbReference type="Pfam" id="PF17482"/>
    </source>
</evidence>
<comment type="caution">
    <text evidence="4">The sequence shown here is derived from an EMBL/GenBank/DDBJ whole genome shotgun (WGS) entry which is preliminary data.</text>
</comment>
<dbReference type="Pfam" id="PF04984">
    <property type="entry name" value="Phage_sheath_1"/>
    <property type="match status" value="1"/>
</dbReference>
<dbReference type="Pfam" id="PF17482">
    <property type="entry name" value="Phage_sheath_1C"/>
    <property type="match status" value="1"/>
</dbReference>
<name>A0ABT8BLQ0_9HYPH</name>
<protein>
    <submittedName>
        <fullName evidence="4">Phage tail sheath subtilisin-like domain-containing protein</fullName>
    </submittedName>
</protein>
<reference evidence="5" key="1">
    <citation type="journal article" date="2019" name="Int. J. Syst. Evol. Microbiol.">
        <title>The Global Catalogue of Microorganisms (GCM) 10K type strain sequencing project: providing services to taxonomists for standard genome sequencing and annotation.</title>
        <authorList>
            <consortium name="The Broad Institute Genomics Platform"/>
            <consortium name="The Broad Institute Genome Sequencing Center for Infectious Disease"/>
            <person name="Wu L."/>
            <person name="Ma J."/>
        </authorList>
    </citation>
    <scope>NUCLEOTIDE SEQUENCE [LARGE SCALE GENOMIC DNA]</scope>
    <source>
        <strain evidence="5">CECT 7069</strain>
    </source>
</reference>
<sequence length="386" mass="41451">MILRIVEEGSTINQTLGNVVGGVDDVTGELLGVHGFRDAESDHGLSPMVLIAPGFTHQRPIGVASVTVTKQGTGYTAARVVFRNGGGLTSPAGTAIVQNGKVVGVSIDRPGFALTATPAIEIVGDGTGAEATASLGASANPVVGELQPIADELRAHIIADGPNFTEQAAIDYRRDFGSRRVFIVEPKVSGFSATRDEYVIQEGSARQAGVIAKNDNESGFWESPSNKLILGIGGLARPIDSVGKNSRANRLNENQIATFIRDGGWYTWGNQTCSQDPKFKFLSVSRIDDMINISIARAHRWAVDRSITRGYFDDVASSVRLYLRTLVPKGAILPGADCWVDPALNGEEEISNGHATFDYDFTPAYPAERVTFRSHLVTDYIKNLFN</sequence>
<evidence type="ECO:0000256" key="1">
    <source>
        <dbReference type="ARBA" id="ARBA00008005"/>
    </source>
</evidence>
<dbReference type="PANTHER" id="PTHR35861">
    <property type="match status" value="1"/>
</dbReference>
<proteinExistence type="inferred from homology"/>
<dbReference type="RefSeq" id="WP_238226227.1">
    <property type="nucleotide sequence ID" value="NZ_BPQD01000016.1"/>
</dbReference>
<evidence type="ECO:0000259" key="2">
    <source>
        <dbReference type="Pfam" id="PF04984"/>
    </source>
</evidence>
<evidence type="ECO:0000313" key="5">
    <source>
        <dbReference type="Proteomes" id="UP001224644"/>
    </source>
</evidence>
<feature type="domain" description="Tail sheath protein C-terminal" evidence="3">
    <location>
        <begin position="274"/>
        <end position="375"/>
    </location>
</feature>
<dbReference type="InterPro" id="IPR052042">
    <property type="entry name" value="Tail_sheath_structural"/>
</dbReference>
<keyword evidence="5" id="KW-1185">Reference proteome</keyword>
<dbReference type="EMBL" id="JAUFPX010000015">
    <property type="protein sequence ID" value="MDN3592119.1"/>
    <property type="molecule type" value="Genomic_DNA"/>
</dbReference>
<dbReference type="InterPro" id="IPR020287">
    <property type="entry name" value="Tail_sheath_C"/>
</dbReference>
<dbReference type="InterPro" id="IPR035089">
    <property type="entry name" value="Phage_sheath_subtilisin"/>
</dbReference>
<evidence type="ECO:0000313" key="4">
    <source>
        <dbReference type="EMBL" id="MDN3592119.1"/>
    </source>
</evidence>
<accession>A0ABT8BLQ0</accession>